<feature type="transmembrane region" description="Helical" evidence="1">
    <location>
        <begin position="21"/>
        <end position="42"/>
    </location>
</feature>
<dbReference type="SUPFAM" id="SSF55073">
    <property type="entry name" value="Nucleotide cyclase"/>
    <property type="match status" value="1"/>
</dbReference>
<dbReference type="PROSITE" id="PS50125">
    <property type="entry name" value="GUANYLATE_CYCLASE_2"/>
    <property type="match status" value="1"/>
</dbReference>
<dbReference type="PANTHER" id="PTHR43081:SF1">
    <property type="entry name" value="ADENYLATE CYCLASE, TERMINAL-DIFFERENTIATION SPECIFIC"/>
    <property type="match status" value="1"/>
</dbReference>
<evidence type="ECO:0000256" key="1">
    <source>
        <dbReference type="SAM" id="Phobius"/>
    </source>
</evidence>
<dbReference type="InterPro" id="IPR029787">
    <property type="entry name" value="Nucleotide_cyclase"/>
</dbReference>
<feature type="transmembrane region" description="Helical" evidence="1">
    <location>
        <begin position="301"/>
        <end position="322"/>
    </location>
</feature>
<gene>
    <name evidence="3" type="ORF">HJO_06230</name>
</gene>
<organism evidence="3 4">
    <name type="scientific">Hyphomonas johnsonii MHS-2</name>
    <dbReference type="NCBI Taxonomy" id="1280950"/>
    <lineage>
        <taxon>Bacteria</taxon>
        <taxon>Pseudomonadati</taxon>
        <taxon>Pseudomonadota</taxon>
        <taxon>Alphaproteobacteria</taxon>
        <taxon>Hyphomonadales</taxon>
        <taxon>Hyphomonadaceae</taxon>
        <taxon>Hyphomonas</taxon>
    </lineage>
</organism>
<dbReference type="Proteomes" id="UP000025171">
    <property type="component" value="Unassembled WGS sequence"/>
</dbReference>
<dbReference type="eggNOG" id="COG4252">
    <property type="taxonomic scope" value="Bacteria"/>
</dbReference>
<dbReference type="Pfam" id="PF00211">
    <property type="entry name" value="Guanylate_cyc"/>
    <property type="match status" value="1"/>
</dbReference>
<evidence type="ECO:0000313" key="4">
    <source>
        <dbReference type="Proteomes" id="UP000025171"/>
    </source>
</evidence>
<dbReference type="InterPro" id="IPR050697">
    <property type="entry name" value="Adenylyl/Guanylyl_Cyclase_3/4"/>
</dbReference>
<feature type="transmembrane region" description="Helical" evidence="1">
    <location>
        <begin position="360"/>
        <end position="379"/>
    </location>
</feature>
<keyword evidence="4" id="KW-1185">Reference proteome</keyword>
<dbReference type="GO" id="GO:0004016">
    <property type="term" value="F:adenylate cyclase activity"/>
    <property type="evidence" value="ECO:0007669"/>
    <property type="project" value="UniProtKB-ARBA"/>
</dbReference>
<reference evidence="3 4" key="1">
    <citation type="journal article" date="2014" name="Antonie Van Leeuwenhoek">
        <title>Hyphomonas beringensis sp. nov. and Hyphomonas chukchiensis sp. nov., isolated from surface seawater of the Bering Sea and Chukchi Sea.</title>
        <authorList>
            <person name="Li C."/>
            <person name="Lai Q."/>
            <person name="Li G."/>
            <person name="Dong C."/>
            <person name="Wang J."/>
            <person name="Liao Y."/>
            <person name="Shao Z."/>
        </authorList>
    </citation>
    <scope>NUCLEOTIDE SEQUENCE [LARGE SCALE GENOMIC DNA]</scope>
    <source>
        <strain evidence="3 4">MHS-2</strain>
    </source>
</reference>
<dbReference type="PANTHER" id="PTHR43081">
    <property type="entry name" value="ADENYLATE CYCLASE, TERMINAL-DIFFERENTIATION SPECIFIC-RELATED"/>
    <property type="match status" value="1"/>
</dbReference>
<dbReference type="CDD" id="cd07302">
    <property type="entry name" value="CHD"/>
    <property type="match status" value="1"/>
</dbReference>
<dbReference type="eggNOG" id="COG2114">
    <property type="taxonomic scope" value="Bacteria"/>
</dbReference>
<keyword evidence="1" id="KW-1133">Transmembrane helix</keyword>
<proteinExistence type="predicted"/>
<sequence>MGPCLSILRTFWANTSARRKSVAGWVVALWLAVTLMGAAGLLRGADRLLADSVGSLFEASHARDDFVIVAIDAPSFQDVGEQWPWSRDIHAELVRQLHSLGARAIVFDIVFEQSTDSDAHFADAMRTAGNVYLAAERATTRTPQGQIETLALPTGRLLEEAKGVGIAGVDLDPDGRLRRLPNSADSIAYIVAADLAGETSSPASGKNKRYIRFARGQHRLSKVSYYQALSATDMLPPGTFTDKIVLIGLALEASPSASKATSDGINVPYYASAHGLMHGVEAQGNIAATTIAGDALRPAPAWIVVSLWIVAMCTSLWIAIWARTDIVRASLVLVSGALVLLLACGVARAGNAVVADSAPLLGLILIGSGFVSRSGLIAFQERRRIADGFGRYVSPDVLQRLLDDPSMLSLGGAMRDVSVVVTDLQGYTTLMESVDPEKGADVIREYLDELGQVVLRHGGMIDQFVGDSIIALFNAPTWQADHAMRALDCARDLVEAGRQMSIRFQANGIMLGVTRAGADCGQAMVGNFGTQRRFHYTAMGDVTNIASRLEAANKTLGTSLLATAGLFEAAGKPDGFLPAGRLLLPGRDEPVTTVTLSTSLSESELNQCTSLFGELLGPDPDKVATIETMLSDAQAGSAYFQALDRLAGLARGDVVETRK</sequence>
<evidence type="ECO:0000259" key="2">
    <source>
        <dbReference type="PROSITE" id="PS50125"/>
    </source>
</evidence>
<feature type="transmembrane region" description="Helical" evidence="1">
    <location>
        <begin position="329"/>
        <end position="348"/>
    </location>
</feature>
<dbReference type="Gene3D" id="3.30.70.1230">
    <property type="entry name" value="Nucleotide cyclase"/>
    <property type="match status" value="1"/>
</dbReference>
<name>A0A059FSD4_9PROT</name>
<protein>
    <submittedName>
        <fullName evidence="3">Adenylate/guanylate cyclase with Chase sensor</fullName>
    </submittedName>
</protein>
<dbReference type="SMART" id="SM01080">
    <property type="entry name" value="CHASE2"/>
    <property type="match status" value="1"/>
</dbReference>
<dbReference type="Pfam" id="PF05226">
    <property type="entry name" value="CHASE2"/>
    <property type="match status" value="1"/>
</dbReference>
<dbReference type="GO" id="GO:0035556">
    <property type="term" value="P:intracellular signal transduction"/>
    <property type="evidence" value="ECO:0007669"/>
    <property type="project" value="InterPro"/>
</dbReference>
<accession>A0A059FSD4</accession>
<dbReference type="PATRIC" id="fig|1280950.3.peg.1252"/>
<dbReference type="InterPro" id="IPR007890">
    <property type="entry name" value="CHASE2"/>
</dbReference>
<comment type="caution">
    <text evidence="3">The sequence shown here is derived from an EMBL/GenBank/DDBJ whole genome shotgun (WGS) entry which is preliminary data.</text>
</comment>
<feature type="domain" description="Guanylate cyclase" evidence="2">
    <location>
        <begin position="418"/>
        <end position="550"/>
    </location>
</feature>
<dbReference type="AlphaFoldDB" id="A0A059FSD4"/>
<dbReference type="SMART" id="SM00044">
    <property type="entry name" value="CYCc"/>
    <property type="match status" value="1"/>
</dbReference>
<dbReference type="GO" id="GO:0009190">
    <property type="term" value="P:cyclic nucleotide biosynthetic process"/>
    <property type="evidence" value="ECO:0007669"/>
    <property type="project" value="InterPro"/>
</dbReference>
<evidence type="ECO:0000313" key="3">
    <source>
        <dbReference type="EMBL" id="KCZ93431.1"/>
    </source>
</evidence>
<dbReference type="EMBL" id="ARYK01000002">
    <property type="protein sequence ID" value="KCZ93431.1"/>
    <property type="molecule type" value="Genomic_DNA"/>
</dbReference>
<dbReference type="InterPro" id="IPR001054">
    <property type="entry name" value="A/G_cyclase"/>
</dbReference>
<keyword evidence="1" id="KW-0812">Transmembrane</keyword>
<keyword evidence="1" id="KW-0472">Membrane</keyword>
<dbReference type="STRING" id="1280950.HJO_06230"/>